<dbReference type="Pfam" id="PF13913">
    <property type="entry name" value="zf-C2HC_2"/>
    <property type="match status" value="2"/>
</dbReference>
<feature type="domain" description="C2HC/C3H-type" evidence="7">
    <location>
        <begin position="121"/>
        <end position="150"/>
    </location>
</feature>
<dbReference type="OMA" id="ARHEPIC"/>
<dbReference type="InParanoid" id="A0A6P9BTQ4"/>
<reference evidence="9" key="1">
    <citation type="submission" date="2025-08" db="UniProtKB">
        <authorList>
            <consortium name="RefSeq"/>
        </authorList>
    </citation>
    <scope>IDENTIFICATION</scope>
    <source>
        <tissue evidence="9">Blood</tissue>
    </source>
</reference>
<evidence type="ECO:0000256" key="2">
    <source>
        <dbReference type="ARBA" id="ARBA00022737"/>
    </source>
</evidence>
<organism evidence="8 9">
    <name type="scientific">Pantherophis guttatus</name>
    <name type="common">Corn snake</name>
    <name type="synonym">Elaphe guttata</name>
    <dbReference type="NCBI Taxonomy" id="94885"/>
    <lineage>
        <taxon>Eukaryota</taxon>
        <taxon>Metazoa</taxon>
        <taxon>Chordata</taxon>
        <taxon>Craniata</taxon>
        <taxon>Vertebrata</taxon>
        <taxon>Euteleostomi</taxon>
        <taxon>Lepidosauria</taxon>
        <taxon>Squamata</taxon>
        <taxon>Bifurcata</taxon>
        <taxon>Unidentata</taxon>
        <taxon>Episquamata</taxon>
        <taxon>Toxicofera</taxon>
        <taxon>Serpentes</taxon>
        <taxon>Colubroidea</taxon>
        <taxon>Colubridae</taxon>
        <taxon>Colubrinae</taxon>
        <taxon>Pantherophis</taxon>
    </lineage>
</organism>
<name>A0A6P9BTQ4_PANGU</name>
<feature type="domain" description="C2HC/C3H-type" evidence="7">
    <location>
        <begin position="18"/>
        <end position="47"/>
    </location>
</feature>
<evidence type="ECO:0000256" key="5">
    <source>
        <dbReference type="PROSITE-ProRule" id="PRU01371"/>
    </source>
</evidence>
<evidence type="ECO:0000313" key="9">
    <source>
        <dbReference type="RefSeq" id="XP_034274843.1"/>
    </source>
</evidence>
<evidence type="ECO:0000256" key="4">
    <source>
        <dbReference type="ARBA" id="ARBA00022833"/>
    </source>
</evidence>
<feature type="region of interest" description="Disordered" evidence="6">
    <location>
        <begin position="151"/>
        <end position="173"/>
    </location>
</feature>
<dbReference type="RefSeq" id="XP_034274843.1">
    <property type="nucleotide sequence ID" value="XM_034418952.1"/>
</dbReference>
<evidence type="ECO:0000256" key="3">
    <source>
        <dbReference type="ARBA" id="ARBA00022771"/>
    </source>
</evidence>
<accession>A0A6P9BTQ4</accession>
<dbReference type="GO" id="GO:0008270">
    <property type="term" value="F:zinc ion binding"/>
    <property type="evidence" value="ECO:0007669"/>
    <property type="project" value="UniProtKB-KW"/>
</dbReference>
<dbReference type="InterPro" id="IPR049899">
    <property type="entry name" value="Znf_C2HC_C3H"/>
</dbReference>
<evidence type="ECO:0000259" key="7">
    <source>
        <dbReference type="PROSITE" id="PS52027"/>
    </source>
</evidence>
<evidence type="ECO:0000256" key="1">
    <source>
        <dbReference type="ARBA" id="ARBA00022723"/>
    </source>
</evidence>
<keyword evidence="1" id="KW-0479">Metal-binding</keyword>
<dbReference type="PANTHER" id="PTHR13555:SF36">
    <property type="entry name" value="ZINC FINGER C2HC DOMAIN-CONTAINING PROTEIN 1B"/>
    <property type="match status" value="1"/>
</dbReference>
<dbReference type="CTD" id="153918"/>
<evidence type="ECO:0000256" key="6">
    <source>
        <dbReference type="SAM" id="MobiDB-lite"/>
    </source>
</evidence>
<keyword evidence="3 5" id="KW-0863">Zinc-finger</keyword>
<dbReference type="PANTHER" id="PTHR13555">
    <property type="entry name" value="C2H2 ZINC FINGER CGI-62-RELATED"/>
    <property type="match status" value="1"/>
</dbReference>
<evidence type="ECO:0000313" key="8">
    <source>
        <dbReference type="Proteomes" id="UP001652622"/>
    </source>
</evidence>
<dbReference type="InterPro" id="IPR026319">
    <property type="entry name" value="ZC2HC1A/B-like"/>
</dbReference>
<proteinExistence type="predicted"/>
<feature type="region of interest" description="Disordered" evidence="6">
    <location>
        <begin position="65"/>
        <end position="85"/>
    </location>
</feature>
<sequence>MSLDSENKAYATEAGAPNLFLCDTCGRHFAQEALARHNPICKKIFNKKRKPFNSLKQRLQGTDIPTVKKKPPVKNGREKKSNWRQQHEDFISAIRAAKLATRAMKEGRPLPPPPPPSINPDYIQCPYCMRRFNQTAGERHINFCKEQAARRSFAPGQKGGKPASGKQGVSKKEPTLTNAVGTLLQNRLQGANTGPSVTGHGIEISAGAVQKKISPISSGTETGLPKLMLACS</sequence>
<dbReference type="GeneID" id="117666337"/>
<protein>
    <submittedName>
        <fullName evidence="9">Zinc finger C2HC domain-containing protein 1B isoform X1</fullName>
    </submittedName>
</protein>
<dbReference type="AlphaFoldDB" id="A0A6P9BTQ4"/>
<dbReference type="PROSITE" id="PS52027">
    <property type="entry name" value="ZF_C2HC_C3H"/>
    <property type="match status" value="2"/>
</dbReference>
<keyword evidence="2" id="KW-0677">Repeat</keyword>
<dbReference type="KEGG" id="pgut:117666337"/>
<feature type="compositionally biased region" description="Basic and acidic residues" evidence="6">
    <location>
        <begin position="75"/>
        <end position="85"/>
    </location>
</feature>
<dbReference type="Proteomes" id="UP001652622">
    <property type="component" value="Unplaced"/>
</dbReference>
<gene>
    <name evidence="9" type="primary">ZC2HC1B</name>
</gene>
<keyword evidence="8" id="KW-1185">Reference proteome</keyword>
<keyword evidence="4" id="KW-0862">Zinc</keyword>
<dbReference type="Gene3D" id="3.30.160.60">
    <property type="entry name" value="Classic Zinc Finger"/>
    <property type="match status" value="1"/>
</dbReference>